<protein>
    <submittedName>
        <fullName evidence="2">Uncharacterized protein</fullName>
    </submittedName>
</protein>
<feature type="compositionally biased region" description="Basic and acidic residues" evidence="1">
    <location>
        <begin position="132"/>
        <end position="141"/>
    </location>
</feature>
<feature type="region of interest" description="Disordered" evidence="1">
    <location>
        <begin position="36"/>
        <end position="65"/>
    </location>
</feature>
<feature type="compositionally biased region" description="Polar residues" evidence="1">
    <location>
        <begin position="100"/>
        <end position="111"/>
    </location>
</feature>
<proteinExistence type="predicted"/>
<dbReference type="EMBL" id="JAWQEG010007453">
    <property type="protein sequence ID" value="KAK3852381.1"/>
    <property type="molecule type" value="Genomic_DNA"/>
</dbReference>
<gene>
    <name evidence="2" type="ORF">Pcinc_041028</name>
</gene>
<sequence length="151" mass="16489">MPTLPSTSFPAHTPIILSPSLPCSFHSSQYPHFLSAPPSSSQYPHLLPAPPSSSQYPHLLPAPPSSQYPYLLPAPPSFQYPHLLPAPPSSSQYPHFLSTPPRSHQLRQTTPQPHPTLQAPKGTQAPVRQGRTGHDTQRDDYALSSHLTLSV</sequence>
<feature type="region of interest" description="Disordered" evidence="1">
    <location>
        <begin position="81"/>
        <end position="151"/>
    </location>
</feature>
<evidence type="ECO:0000313" key="3">
    <source>
        <dbReference type="Proteomes" id="UP001286313"/>
    </source>
</evidence>
<organism evidence="2 3">
    <name type="scientific">Petrolisthes cinctipes</name>
    <name type="common">Flat porcelain crab</name>
    <dbReference type="NCBI Taxonomy" id="88211"/>
    <lineage>
        <taxon>Eukaryota</taxon>
        <taxon>Metazoa</taxon>
        <taxon>Ecdysozoa</taxon>
        <taxon>Arthropoda</taxon>
        <taxon>Crustacea</taxon>
        <taxon>Multicrustacea</taxon>
        <taxon>Malacostraca</taxon>
        <taxon>Eumalacostraca</taxon>
        <taxon>Eucarida</taxon>
        <taxon>Decapoda</taxon>
        <taxon>Pleocyemata</taxon>
        <taxon>Anomura</taxon>
        <taxon>Galatheoidea</taxon>
        <taxon>Porcellanidae</taxon>
        <taxon>Petrolisthes</taxon>
    </lineage>
</organism>
<dbReference type="AlphaFoldDB" id="A0AAE1BKE7"/>
<accession>A0AAE1BKE7</accession>
<keyword evidence="3" id="KW-1185">Reference proteome</keyword>
<name>A0AAE1BKE7_PETCI</name>
<comment type="caution">
    <text evidence="2">The sequence shown here is derived from an EMBL/GenBank/DDBJ whole genome shotgun (WGS) entry which is preliminary data.</text>
</comment>
<dbReference type="Proteomes" id="UP001286313">
    <property type="component" value="Unassembled WGS sequence"/>
</dbReference>
<evidence type="ECO:0000313" key="2">
    <source>
        <dbReference type="EMBL" id="KAK3852381.1"/>
    </source>
</evidence>
<reference evidence="2" key="1">
    <citation type="submission" date="2023-10" db="EMBL/GenBank/DDBJ databases">
        <title>Genome assemblies of two species of porcelain crab, Petrolisthes cinctipes and Petrolisthes manimaculis (Anomura: Porcellanidae).</title>
        <authorList>
            <person name="Angst P."/>
        </authorList>
    </citation>
    <scope>NUCLEOTIDE SEQUENCE</scope>
    <source>
        <strain evidence="2">PB745_01</strain>
        <tissue evidence="2">Gill</tissue>
    </source>
</reference>
<evidence type="ECO:0000256" key="1">
    <source>
        <dbReference type="SAM" id="MobiDB-lite"/>
    </source>
</evidence>